<dbReference type="PANTHER" id="PTHR42901">
    <property type="entry name" value="ALCOHOL DEHYDROGENASE"/>
    <property type="match status" value="1"/>
</dbReference>
<keyword evidence="7" id="KW-1185">Reference proteome</keyword>
<dbReference type="PROSITE" id="PS00061">
    <property type="entry name" value="ADH_SHORT"/>
    <property type="match status" value="1"/>
</dbReference>
<dbReference type="AlphaFoldDB" id="F4KUM8"/>
<dbReference type="PRINTS" id="PR00080">
    <property type="entry name" value="SDRFAMILY"/>
</dbReference>
<protein>
    <submittedName>
        <fullName evidence="6">Serine 3-dehydrogenase</fullName>
        <ecNumber evidence="6">1.1.1.276</ecNumber>
    </submittedName>
</protein>
<evidence type="ECO:0000256" key="3">
    <source>
        <dbReference type="PROSITE-ProRule" id="PRU00339"/>
    </source>
</evidence>
<dbReference type="InterPro" id="IPR020904">
    <property type="entry name" value="Sc_DH/Rdtase_CS"/>
</dbReference>
<dbReference type="Pfam" id="PF00106">
    <property type="entry name" value="adh_short"/>
    <property type="match status" value="1"/>
</dbReference>
<dbReference type="FunFam" id="3.40.50.720:FF:000047">
    <property type="entry name" value="NADP-dependent L-serine/L-allo-threonine dehydrogenase"/>
    <property type="match status" value="1"/>
</dbReference>
<dbReference type="SMART" id="SM00028">
    <property type="entry name" value="TPR"/>
    <property type="match status" value="4"/>
</dbReference>
<dbReference type="EC" id="1.1.1.276" evidence="6"/>
<dbReference type="eggNOG" id="COG0457">
    <property type="taxonomic scope" value="Bacteria"/>
</dbReference>
<dbReference type="STRING" id="760192.Halhy_5607"/>
<dbReference type="RefSeq" id="WP_013767960.1">
    <property type="nucleotide sequence ID" value="NC_015510.1"/>
</dbReference>
<keyword evidence="4" id="KW-0175">Coiled coil</keyword>
<dbReference type="InterPro" id="IPR036291">
    <property type="entry name" value="NAD(P)-bd_dom_sf"/>
</dbReference>
<dbReference type="InterPro" id="IPR019734">
    <property type="entry name" value="TPR_rpt"/>
</dbReference>
<dbReference type="InterPro" id="IPR011990">
    <property type="entry name" value="TPR-like_helical_dom_sf"/>
</dbReference>
<dbReference type="HOGENOM" id="CLU_309676_0_0_10"/>
<comment type="similarity">
    <text evidence="1">Belongs to the short-chain dehydrogenases/reductases (SDR) family.</text>
</comment>
<evidence type="ECO:0000256" key="1">
    <source>
        <dbReference type="ARBA" id="ARBA00006484"/>
    </source>
</evidence>
<proteinExistence type="inferred from homology"/>
<dbReference type="InterPro" id="IPR002347">
    <property type="entry name" value="SDR_fam"/>
</dbReference>
<dbReference type="EMBL" id="CP002691">
    <property type="protein sequence ID" value="AEE53431.1"/>
    <property type="molecule type" value="Genomic_DNA"/>
</dbReference>
<evidence type="ECO:0000256" key="4">
    <source>
        <dbReference type="SAM" id="Coils"/>
    </source>
</evidence>
<keyword evidence="3" id="KW-0802">TPR repeat</keyword>
<evidence type="ECO:0000256" key="2">
    <source>
        <dbReference type="ARBA" id="ARBA00023002"/>
    </source>
</evidence>
<reference key="2">
    <citation type="submission" date="2011-04" db="EMBL/GenBank/DDBJ databases">
        <title>Complete sequence of chromosome of Haliscomenobacter hydrossis DSM 1100.</title>
        <authorList>
            <consortium name="US DOE Joint Genome Institute (JGI-PGF)"/>
            <person name="Lucas S."/>
            <person name="Han J."/>
            <person name="Lapidus A."/>
            <person name="Bruce D."/>
            <person name="Goodwin L."/>
            <person name="Pitluck S."/>
            <person name="Peters L."/>
            <person name="Kyrpides N."/>
            <person name="Mavromatis K."/>
            <person name="Ivanova N."/>
            <person name="Ovchinnikova G."/>
            <person name="Pagani I."/>
            <person name="Daligault H."/>
            <person name="Detter J.C."/>
            <person name="Han C."/>
            <person name="Land M."/>
            <person name="Hauser L."/>
            <person name="Markowitz V."/>
            <person name="Cheng J.-F."/>
            <person name="Hugenholtz P."/>
            <person name="Woyke T."/>
            <person name="Wu D."/>
            <person name="Verbarg S."/>
            <person name="Frueling A."/>
            <person name="Brambilla E."/>
            <person name="Klenk H.-P."/>
            <person name="Eisen J.A."/>
        </authorList>
    </citation>
    <scope>NUCLEOTIDE SEQUENCE</scope>
    <source>
        <strain>DSM 1100</strain>
    </source>
</reference>
<keyword evidence="2 6" id="KW-0560">Oxidoreductase</keyword>
<dbReference type="Proteomes" id="UP000008461">
    <property type="component" value="Chromosome"/>
</dbReference>
<feature type="coiled-coil region" evidence="4">
    <location>
        <begin position="650"/>
        <end position="688"/>
    </location>
</feature>
<organism evidence="6 7">
    <name type="scientific">Haliscomenobacter hydrossis (strain ATCC 27775 / DSM 1100 / LMG 10767 / O)</name>
    <dbReference type="NCBI Taxonomy" id="760192"/>
    <lineage>
        <taxon>Bacteria</taxon>
        <taxon>Pseudomonadati</taxon>
        <taxon>Bacteroidota</taxon>
        <taxon>Saprospiria</taxon>
        <taxon>Saprospirales</taxon>
        <taxon>Haliscomenobacteraceae</taxon>
        <taxon>Haliscomenobacter</taxon>
    </lineage>
</organism>
<dbReference type="eggNOG" id="COG4221">
    <property type="taxonomic scope" value="Bacteria"/>
</dbReference>
<dbReference type="Gene3D" id="3.40.50.720">
    <property type="entry name" value="NAD(P)-binding Rossmann-like Domain"/>
    <property type="match status" value="1"/>
</dbReference>
<reference evidence="6 7" key="1">
    <citation type="journal article" date="2011" name="Stand. Genomic Sci.">
        <title>Complete genome sequence of Haliscomenobacter hydrossis type strain (O).</title>
        <authorList>
            <consortium name="US DOE Joint Genome Institute (JGI-PGF)"/>
            <person name="Daligault H."/>
            <person name="Lapidus A."/>
            <person name="Zeytun A."/>
            <person name="Nolan M."/>
            <person name="Lucas S."/>
            <person name="Del Rio T.G."/>
            <person name="Tice H."/>
            <person name="Cheng J.F."/>
            <person name="Tapia R."/>
            <person name="Han C."/>
            <person name="Goodwin L."/>
            <person name="Pitluck S."/>
            <person name="Liolios K."/>
            <person name="Pagani I."/>
            <person name="Ivanova N."/>
            <person name="Huntemann M."/>
            <person name="Mavromatis K."/>
            <person name="Mikhailova N."/>
            <person name="Pati A."/>
            <person name="Chen A."/>
            <person name="Palaniappan K."/>
            <person name="Land M."/>
            <person name="Hauser L."/>
            <person name="Brambilla E.M."/>
            <person name="Rohde M."/>
            <person name="Verbarg S."/>
            <person name="Goker M."/>
            <person name="Bristow J."/>
            <person name="Eisen J.A."/>
            <person name="Markowitz V."/>
            <person name="Hugenholtz P."/>
            <person name="Kyrpides N.C."/>
            <person name="Klenk H.P."/>
            <person name="Woyke T."/>
        </authorList>
    </citation>
    <scope>NUCLEOTIDE SEQUENCE [LARGE SCALE GENOMIC DNA]</scope>
    <source>
        <strain evidence="7">ATCC 27775 / DSM 1100 / LMG 10767 / O</strain>
    </source>
</reference>
<dbReference type="PROSITE" id="PS50005">
    <property type="entry name" value="TPR"/>
    <property type="match status" value="2"/>
</dbReference>
<dbReference type="GO" id="GO:0031132">
    <property type="term" value="F:serine 3-dehydrogenase activity"/>
    <property type="evidence" value="ECO:0007669"/>
    <property type="project" value="UniProtKB-EC"/>
</dbReference>
<feature type="region of interest" description="Disordered" evidence="5">
    <location>
        <begin position="320"/>
        <end position="360"/>
    </location>
</feature>
<dbReference type="KEGG" id="hhy:Halhy_5607"/>
<evidence type="ECO:0000313" key="6">
    <source>
        <dbReference type="EMBL" id="AEE53431.1"/>
    </source>
</evidence>
<evidence type="ECO:0000256" key="5">
    <source>
        <dbReference type="SAM" id="MobiDB-lite"/>
    </source>
</evidence>
<feature type="compositionally biased region" description="Acidic residues" evidence="5">
    <location>
        <begin position="326"/>
        <end position="335"/>
    </location>
</feature>
<dbReference type="Pfam" id="PF13432">
    <property type="entry name" value="TPR_16"/>
    <property type="match status" value="2"/>
</dbReference>
<feature type="repeat" description="TPR" evidence="3">
    <location>
        <begin position="430"/>
        <end position="463"/>
    </location>
</feature>
<dbReference type="SUPFAM" id="SSF48452">
    <property type="entry name" value="TPR-like"/>
    <property type="match status" value="1"/>
</dbReference>
<evidence type="ECO:0000313" key="7">
    <source>
        <dbReference type="Proteomes" id="UP000008461"/>
    </source>
</evidence>
<feature type="compositionally biased region" description="Acidic residues" evidence="5">
    <location>
        <begin position="348"/>
        <end position="358"/>
    </location>
</feature>
<sequence length="951" mass="105622">MATKKIALAYCIDNLPVAEVLYNALSQTSYSVVHCYCKKNVDEATLAEQLRDFDGTILLLISDNFLRSEHCMNRALQLVQQKSGNILPVVIDGRSKDDATGEWVNTPTKFERIGDIIPYINYWQNKYLDLRSQKRKFEAESETDKREDLNESLRILRQVSSEASEFLRVLRNIKYYQFSDFIDNHLKAFFDFVEDPSEWATLQAKAPQLSFNIGEAPAVIESRESPEPVVEETATAEMYQPPVEVVTPEEPMAPVEETVPVEVAAESQEWSGEELAENLEDLGVVISEHATLLEEEVPLEIPALDAVAEDLASTLADTTDTLNSEESLEEEEAQDAPETSNEEAIPLSDDDEEEDEPDDKVTELIQQARGLVASGQVESGITFMKQAIKTYPGSAELHYFYGLILAQNTRDLNGALEQLALATEIDPDHEAAFFLLGELAEHQGDFNAARKHYERLVEINDDFTDVFYRLGTVLQANFPEEVEYAAKCFKKAAKRNPGNADAHYQYASILADVMGKTEKAEEYFLQTLAIQSKHPFANYDLALIYHTAGDAAKALQYYEAAIANNPELQTPENEIAFRGLSIEPVVEPVVEEVPIVEIPVEETPVIDIPVEEVPVEEAPVEEVPIEEAPVEDIPAVVAEELVIPTLSPLLSSEHDTIEALKQNIMRLEELLRAKAAQIEQELAAQAETVVEEPVETAPPKTALITGATSGIGLATARVFAQAGWRLIITGRREDRLEAVRQELVEAGTDVLGLVFDVRDYASVSAAINGLSEEWRSIDLLLNNAGKAKGLSEIQEGSLEHWEEMIDTNLKGLLYLTRCVSPIMVAQHSGQIINVGSIAGKEPYPMGNVYCASKAAVDMLTRAMRMDLYKYNIRVSQIAPGHVEETEFALVRFDGDAERAKIYNDFQPLTSTDVANTIFYMATQPSHVNIQDVVIYGTQQASATLIDRSGRP</sequence>
<feature type="repeat" description="TPR" evidence="3">
    <location>
        <begin position="535"/>
        <end position="568"/>
    </location>
</feature>
<dbReference type="SUPFAM" id="SSF51735">
    <property type="entry name" value="NAD(P)-binding Rossmann-fold domains"/>
    <property type="match status" value="1"/>
</dbReference>
<accession>F4KUM8</accession>
<gene>
    <name evidence="6" type="ordered locus">Halhy_5607</name>
</gene>
<name>F4KUM8_HALH1</name>
<dbReference type="Gene3D" id="1.25.40.10">
    <property type="entry name" value="Tetratricopeptide repeat domain"/>
    <property type="match status" value="1"/>
</dbReference>
<dbReference type="PRINTS" id="PR00081">
    <property type="entry name" value="GDHRDH"/>
</dbReference>
<dbReference type="PANTHER" id="PTHR42901:SF1">
    <property type="entry name" value="ALCOHOL DEHYDROGENASE"/>
    <property type="match status" value="1"/>
</dbReference>